<organism evidence="8 9">
    <name type="scientific">Hansschlegelia zhihuaiae</name>
    <dbReference type="NCBI Taxonomy" id="405005"/>
    <lineage>
        <taxon>Bacteria</taxon>
        <taxon>Pseudomonadati</taxon>
        <taxon>Pseudomonadota</taxon>
        <taxon>Alphaproteobacteria</taxon>
        <taxon>Hyphomicrobiales</taxon>
        <taxon>Methylopilaceae</taxon>
        <taxon>Hansschlegelia</taxon>
    </lineage>
</organism>
<comment type="caution">
    <text evidence="8">The sequence shown here is derived from an EMBL/GenBank/DDBJ whole genome shotgun (WGS) entry which is preliminary data.</text>
</comment>
<keyword evidence="3" id="KW-1003">Cell membrane</keyword>
<dbReference type="OrthoDB" id="9815411at2"/>
<dbReference type="EMBL" id="RYFI01000006">
    <property type="protein sequence ID" value="RXF73886.1"/>
    <property type="molecule type" value="Genomic_DNA"/>
</dbReference>
<dbReference type="Proteomes" id="UP000289708">
    <property type="component" value="Unassembled WGS sequence"/>
</dbReference>
<feature type="transmembrane region" description="Helical" evidence="7">
    <location>
        <begin position="6"/>
        <end position="23"/>
    </location>
</feature>
<evidence type="ECO:0000256" key="4">
    <source>
        <dbReference type="ARBA" id="ARBA00022692"/>
    </source>
</evidence>
<evidence type="ECO:0000256" key="2">
    <source>
        <dbReference type="ARBA" id="ARBA00011006"/>
    </source>
</evidence>
<gene>
    <name evidence="8" type="ORF">EK403_07885</name>
</gene>
<evidence type="ECO:0000256" key="1">
    <source>
        <dbReference type="ARBA" id="ARBA00004651"/>
    </source>
</evidence>
<dbReference type="InterPro" id="IPR007341">
    <property type="entry name" value="Transgly_assoc"/>
</dbReference>
<comment type="similarity">
    <text evidence="2">Belongs to the UPF0410 family.</text>
</comment>
<keyword evidence="5 7" id="KW-1133">Transmembrane helix</keyword>
<dbReference type="GO" id="GO:0005886">
    <property type="term" value="C:plasma membrane"/>
    <property type="evidence" value="ECO:0007669"/>
    <property type="project" value="UniProtKB-SubCell"/>
</dbReference>
<proteinExistence type="inferred from homology"/>
<evidence type="ECO:0000256" key="6">
    <source>
        <dbReference type="ARBA" id="ARBA00023136"/>
    </source>
</evidence>
<feature type="transmembrane region" description="Helical" evidence="7">
    <location>
        <begin position="30"/>
        <end position="53"/>
    </location>
</feature>
<evidence type="ECO:0000256" key="5">
    <source>
        <dbReference type="ARBA" id="ARBA00022989"/>
    </source>
</evidence>
<dbReference type="AlphaFoldDB" id="A0A4Q0MLE9"/>
<feature type="transmembrane region" description="Helical" evidence="7">
    <location>
        <begin position="59"/>
        <end position="77"/>
    </location>
</feature>
<dbReference type="PANTHER" id="PTHR33884:SF3">
    <property type="entry name" value="UPF0410 PROTEIN YMGE"/>
    <property type="match status" value="1"/>
</dbReference>
<evidence type="ECO:0000313" key="9">
    <source>
        <dbReference type="Proteomes" id="UP000289708"/>
    </source>
</evidence>
<dbReference type="PANTHER" id="PTHR33884">
    <property type="entry name" value="UPF0410 PROTEIN YMGE"/>
    <property type="match status" value="1"/>
</dbReference>
<accession>A0A4Q0MLE9</accession>
<reference evidence="8 9" key="1">
    <citation type="submission" date="2018-12" db="EMBL/GenBank/DDBJ databases">
        <title>bacterium Hansschlegelia zhihuaiae S113.</title>
        <authorList>
            <person name="He J."/>
        </authorList>
    </citation>
    <scope>NUCLEOTIDE SEQUENCE [LARGE SCALE GENOMIC DNA]</scope>
    <source>
        <strain evidence="8 9">S 113</strain>
    </source>
</reference>
<dbReference type="RefSeq" id="WP_128776958.1">
    <property type="nucleotide sequence ID" value="NZ_RYFI01000006.1"/>
</dbReference>
<comment type="subcellular location">
    <subcellularLocation>
        <location evidence="1">Cell membrane</location>
        <topology evidence="1">Multi-pass membrane protein</topology>
    </subcellularLocation>
</comment>
<dbReference type="Pfam" id="PF04226">
    <property type="entry name" value="Transgly_assoc"/>
    <property type="match status" value="1"/>
</dbReference>
<evidence type="ECO:0000256" key="3">
    <source>
        <dbReference type="ARBA" id="ARBA00022475"/>
    </source>
</evidence>
<protein>
    <submittedName>
        <fullName evidence="8">GlsB/YeaQ/YmgE family stress response membrane protein</fullName>
    </submittedName>
</protein>
<evidence type="ECO:0000256" key="7">
    <source>
        <dbReference type="SAM" id="Phobius"/>
    </source>
</evidence>
<keyword evidence="6 7" id="KW-0472">Membrane</keyword>
<keyword evidence="4 7" id="KW-0812">Transmembrane</keyword>
<name>A0A4Q0MLE9_9HYPH</name>
<evidence type="ECO:0000313" key="8">
    <source>
        <dbReference type="EMBL" id="RXF73886.1"/>
    </source>
</evidence>
<sequence>MTGVGWFMAIILGGIAGWIAEQIMKSDMGLIMNIILGIVGALVMNAILGMLGVIPPGGWIWQCIVAIAGACLLIFLWRMISGRRTAA</sequence>
<keyword evidence="9" id="KW-1185">Reference proteome</keyword>